<dbReference type="AlphaFoldDB" id="A0A8H4KEB4"/>
<keyword evidence="3" id="KW-1185">Reference proteome</keyword>
<name>A0A8H4KEB4_9HYPO</name>
<organism evidence="2 3">
    <name type="scientific">Fusarium austroafricanum</name>
    <dbReference type="NCBI Taxonomy" id="2364996"/>
    <lineage>
        <taxon>Eukaryota</taxon>
        <taxon>Fungi</taxon>
        <taxon>Dikarya</taxon>
        <taxon>Ascomycota</taxon>
        <taxon>Pezizomycotina</taxon>
        <taxon>Sordariomycetes</taxon>
        <taxon>Hypocreomycetidae</taxon>
        <taxon>Hypocreales</taxon>
        <taxon>Nectriaceae</taxon>
        <taxon>Fusarium</taxon>
        <taxon>Fusarium concolor species complex</taxon>
    </lineage>
</organism>
<accession>A0A8H4KEB4</accession>
<evidence type="ECO:0000256" key="1">
    <source>
        <dbReference type="SAM" id="MobiDB-lite"/>
    </source>
</evidence>
<evidence type="ECO:0000313" key="3">
    <source>
        <dbReference type="Proteomes" id="UP000605986"/>
    </source>
</evidence>
<feature type="region of interest" description="Disordered" evidence="1">
    <location>
        <begin position="244"/>
        <end position="268"/>
    </location>
</feature>
<dbReference type="EMBL" id="JAADJG010000349">
    <property type="protein sequence ID" value="KAF4448271.1"/>
    <property type="molecule type" value="Genomic_DNA"/>
</dbReference>
<gene>
    <name evidence="2" type="ORF">F53441_8305</name>
</gene>
<dbReference type="Proteomes" id="UP000605986">
    <property type="component" value="Unassembled WGS sequence"/>
</dbReference>
<feature type="compositionally biased region" description="Basic residues" evidence="1">
    <location>
        <begin position="244"/>
        <end position="258"/>
    </location>
</feature>
<reference evidence="2" key="1">
    <citation type="submission" date="2020-01" db="EMBL/GenBank/DDBJ databases">
        <title>Identification and distribution of gene clusters putatively required for synthesis of sphingolipid metabolism inhibitors in phylogenetically diverse species of the filamentous fungus Fusarium.</title>
        <authorList>
            <person name="Kim H.-S."/>
            <person name="Busman M."/>
            <person name="Brown D.W."/>
            <person name="Divon H."/>
            <person name="Uhlig S."/>
            <person name="Proctor R.H."/>
        </authorList>
    </citation>
    <scope>NUCLEOTIDE SEQUENCE</scope>
    <source>
        <strain evidence="2">NRRL 53441</strain>
    </source>
</reference>
<sequence length="268" mass="29684">MASITCRIVNPTFAGIQGIYASLNCKDHHGNIMARYESFSNDDGNIQYWFRVVLGDETHEPEPEIIDVLQFPGVSMTFLPGIREPSFPWRNIHTELQLVGTGQHEFILVLNEHSASYQLHHAITSLHEAQMEWERTFKDHEMDGIDAQPSRSPSPLRLPSPIITRQAGLVSQAELMSAGSTSQAGLAPQAELMSAGSTSRTGLARAGTAPPQDVLAPQATRGVKRKLSCEGNETIFDSNCNRSAKRRGVTRRNKRTKRMMTPDSDDCL</sequence>
<protein>
    <submittedName>
        <fullName evidence="2">Restless-like transposase</fullName>
    </submittedName>
</protein>
<proteinExistence type="predicted"/>
<comment type="caution">
    <text evidence="2">The sequence shown here is derived from an EMBL/GenBank/DDBJ whole genome shotgun (WGS) entry which is preliminary data.</text>
</comment>
<evidence type="ECO:0000313" key="2">
    <source>
        <dbReference type="EMBL" id="KAF4448271.1"/>
    </source>
</evidence>
<dbReference type="OrthoDB" id="4761017at2759"/>